<keyword evidence="2" id="KW-1185">Reference proteome</keyword>
<evidence type="ECO:0008006" key="3">
    <source>
        <dbReference type="Google" id="ProtNLM"/>
    </source>
</evidence>
<dbReference type="EMBL" id="LR134476">
    <property type="protein sequence ID" value="VEI12908.1"/>
    <property type="molecule type" value="Genomic_DNA"/>
</dbReference>
<accession>A0A448PDA8</accession>
<name>A0A448PDA8_9ACTO</name>
<evidence type="ECO:0000313" key="2">
    <source>
        <dbReference type="Proteomes" id="UP000269542"/>
    </source>
</evidence>
<evidence type="ECO:0000313" key="1">
    <source>
        <dbReference type="EMBL" id="VEI12908.1"/>
    </source>
</evidence>
<dbReference type="Proteomes" id="UP000269542">
    <property type="component" value="Chromosome"/>
</dbReference>
<proteinExistence type="predicted"/>
<sequence>MQTEFGRFTFTPKRTSSAAQVNTSALLPSWVARRETHFEQVRSRGVRFKDSGFSSRSDFKEHVFKRGLGFILPGYAGPGIAPDAPQWDREQLLTLMTVDYLERRRDDTHVHVPAPYAGHTAAHLLGLPTTSPHPPELVRQVPPGFWHNKTRNVKTYRAPTTPETVTICGIEVSSPPQTVIDLARLASTEDALACANFALHEGLATREEITSIYERMPRFIGANRVRDVLALMDSRVESVGESLTRLRIHQFGLPQVEPQVSFMSDKHVDRVDFLDRKNKIAYEFDGNIKLLDPRMLDDLDYRKSIANEGNRDRRLRQHGIHPFHLVWNDVKTERGFEDWLRQARINGFPL</sequence>
<reference evidence="1 2" key="1">
    <citation type="submission" date="2018-12" db="EMBL/GenBank/DDBJ databases">
        <authorList>
            <consortium name="Pathogen Informatics"/>
        </authorList>
    </citation>
    <scope>NUCLEOTIDE SEQUENCE [LARGE SCALE GENOMIC DNA]</scope>
    <source>
        <strain evidence="1 2">NCTC13354</strain>
    </source>
</reference>
<organism evidence="1 2">
    <name type="scientific">Trueperella bialowiezensis</name>
    <dbReference type="NCBI Taxonomy" id="312285"/>
    <lineage>
        <taxon>Bacteria</taxon>
        <taxon>Bacillati</taxon>
        <taxon>Actinomycetota</taxon>
        <taxon>Actinomycetes</taxon>
        <taxon>Actinomycetales</taxon>
        <taxon>Actinomycetaceae</taxon>
        <taxon>Trueperella</taxon>
    </lineage>
</organism>
<gene>
    <name evidence="1" type="ORF">NCTC13354_00606</name>
</gene>
<dbReference type="AlphaFoldDB" id="A0A448PDA8"/>
<dbReference type="KEGG" id="tbw:NCTC13354_00606"/>
<protein>
    <recommendedName>
        <fullName evidence="3">DUF559 domain-containing protein</fullName>
    </recommendedName>
</protein>